<dbReference type="AlphaFoldDB" id="A0A6J3M049"/>
<keyword evidence="3" id="KW-1185">Reference proteome</keyword>
<evidence type="ECO:0000313" key="3">
    <source>
        <dbReference type="Proteomes" id="UP000504637"/>
    </source>
</evidence>
<dbReference type="Proteomes" id="UP000504637">
    <property type="component" value="Unplaced"/>
</dbReference>
<name>A0A6J3M049_9PEZI</name>
<dbReference type="SMART" id="SM00248">
    <property type="entry name" value="ANK"/>
    <property type="match status" value="5"/>
</dbReference>
<reference evidence="4" key="2">
    <citation type="submission" date="2020-04" db="EMBL/GenBank/DDBJ databases">
        <authorList>
            <consortium name="NCBI Genome Project"/>
        </authorList>
    </citation>
    <scope>NUCLEOTIDE SEQUENCE</scope>
    <source>
        <strain evidence="4">CBS 342.82</strain>
    </source>
</reference>
<dbReference type="Pfam" id="PF12796">
    <property type="entry name" value="Ank_2"/>
    <property type="match status" value="1"/>
</dbReference>
<proteinExistence type="predicted"/>
<dbReference type="PANTHER" id="PTHR24148:SF73">
    <property type="entry name" value="HET DOMAIN PROTEIN (AFU_ORTHOLOGUE AFUA_8G01020)"/>
    <property type="match status" value="1"/>
</dbReference>
<dbReference type="InterPro" id="IPR036770">
    <property type="entry name" value="Ankyrin_rpt-contain_sf"/>
</dbReference>
<gene>
    <name evidence="4" type="ORF">K489DRAFT_411675</name>
</gene>
<feature type="repeat" description="ANK" evidence="1">
    <location>
        <begin position="526"/>
        <end position="558"/>
    </location>
</feature>
<feature type="repeat" description="ANK" evidence="1">
    <location>
        <begin position="562"/>
        <end position="594"/>
    </location>
</feature>
<protein>
    <submittedName>
        <fullName evidence="4">Ankyrin</fullName>
    </submittedName>
</protein>
<keyword evidence="1" id="KW-0040">ANK repeat</keyword>
<dbReference type="GeneID" id="54365630"/>
<evidence type="ECO:0000313" key="4">
    <source>
        <dbReference type="RefSeq" id="XP_033458339.1"/>
    </source>
</evidence>
<dbReference type="InterPro" id="IPR010730">
    <property type="entry name" value="HET"/>
</dbReference>
<dbReference type="Pfam" id="PF06985">
    <property type="entry name" value="HET"/>
    <property type="match status" value="1"/>
</dbReference>
<reference evidence="4" key="3">
    <citation type="submission" date="2025-08" db="UniProtKB">
        <authorList>
            <consortium name="RefSeq"/>
        </authorList>
    </citation>
    <scope>IDENTIFICATION</scope>
    <source>
        <strain evidence="4">CBS 342.82</strain>
    </source>
</reference>
<accession>A0A6J3M049</accession>
<organism evidence="4">
    <name type="scientific">Dissoconium aciculare CBS 342.82</name>
    <dbReference type="NCBI Taxonomy" id="1314786"/>
    <lineage>
        <taxon>Eukaryota</taxon>
        <taxon>Fungi</taxon>
        <taxon>Dikarya</taxon>
        <taxon>Ascomycota</taxon>
        <taxon>Pezizomycotina</taxon>
        <taxon>Dothideomycetes</taxon>
        <taxon>Dothideomycetidae</taxon>
        <taxon>Mycosphaerellales</taxon>
        <taxon>Dissoconiaceae</taxon>
        <taxon>Dissoconium</taxon>
    </lineage>
</organism>
<dbReference type="OrthoDB" id="194358at2759"/>
<dbReference type="InterPro" id="IPR002110">
    <property type="entry name" value="Ankyrin_rpt"/>
</dbReference>
<dbReference type="PROSITE" id="PS50297">
    <property type="entry name" value="ANK_REP_REGION"/>
    <property type="match status" value="3"/>
</dbReference>
<dbReference type="Pfam" id="PF00023">
    <property type="entry name" value="Ank"/>
    <property type="match status" value="2"/>
</dbReference>
<feature type="repeat" description="ANK" evidence="1">
    <location>
        <begin position="598"/>
        <end position="630"/>
    </location>
</feature>
<feature type="domain" description="Heterokaryon incompatibility" evidence="2">
    <location>
        <begin position="143"/>
        <end position="282"/>
    </location>
</feature>
<evidence type="ECO:0000256" key="1">
    <source>
        <dbReference type="PROSITE-ProRule" id="PRU00023"/>
    </source>
</evidence>
<dbReference type="PANTHER" id="PTHR24148">
    <property type="entry name" value="ANKYRIN REPEAT DOMAIN-CONTAINING PROTEIN 39 HOMOLOG-RELATED"/>
    <property type="match status" value="1"/>
</dbReference>
<dbReference type="PROSITE" id="PS50088">
    <property type="entry name" value="ANK_REPEAT"/>
    <property type="match status" value="4"/>
</dbReference>
<dbReference type="SUPFAM" id="SSF48403">
    <property type="entry name" value="Ankyrin repeat"/>
    <property type="match status" value="1"/>
</dbReference>
<sequence>MNQEGPSLIMRSVSGKSISSHRNSEEIYGSASYREVGCGMSNRDTDGKQLGVTRTTIVEGLDIHIQRRRSLKQEDNCTAFDELPLIEGTSEEIEGPPQRNRQGYIYRDLPNDCIRLLKILPGEKSSAVHCELREFVLTSELKYVALSYTWGRGPDVDKIMINDYEVRIRRNLLRFLHQARASHLDRFQWLWIDALCINQNDNRERMHQVDLMAQIYQAASIVIVWLGPSYNGSDVAFAHFNRTIHRGRADMVRKMSAGKSSGLYIAALCYRPYWRRLWILQETFLAKHLLLMCGARISPWQPFRDLLLEAREYDSDAMLTLPKHSRLAGGLELTFIPKSPAMFVVDLTWKQDNKQILHDLLFETTSLQCADPRDKVYALLGIAAQSHSDIRPDYDVMMPDLLNAVLRNYHQHLPPKDLNNVFSHCHALERIFELEQSAMLSMTGRRTDMHTSNTIIGPELHFGLPNSPITWWWISFYRHVLIEDTFWSEFEPHILRFYYEAAGGGDIPALSVLFDRAKFDVDFTHNDERPLAHAARNGHAKAVHMLLRKGAGVNAINHGTSEFLNALCGAVAGGYYNIVQALIDAGADVNAMRRSYPEHDLPLIQAAKHGHLDIAELLLDNGADISKSNVLATASIAGHTRLVEHFMNELDQERGYYHGFRSISKIFSTTLTKLCEKRNLQALVVLLSASTLSLVPEASVILTREMVLAAKAAQWEVVKVLLEFGADVNHKSFYNDVGAYEVLLHRATRFGQRDLVEVLLEAGANVRATCEYRRDDDYGSKETKTALMIARERSYTRIAELILANMQAHPEGGGGLDKDDAKSGSSIRSTKVFRIWRKISVRTQKSHSPARITMRKLVRR</sequence>
<dbReference type="Gene3D" id="1.25.40.20">
    <property type="entry name" value="Ankyrin repeat-containing domain"/>
    <property type="match status" value="2"/>
</dbReference>
<dbReference type="InterPro" id="IPR052895">
    <property type="entry name" value="HetReg/Transcr_Mod"/>
</dbReference>
<feature type="repeat" description="ANK" evidence="1">
    <location>
        <begin position="744"/>
        <end position="771"/>
    </location>
</feature>
<evidence type="ECO:0000259" key="2">
    <source>
        <dbReference type="Pfam" id="PF06985"/>
    </source>
</evidence>
<reference evidence="4" key="1">
    <citation type="submission" date="2020-01" db="EMBL/GenBank/DDBJ databases">
        <authorList>
            <consortium name="DOE Joint Genome Institute"/>
            <person name="Haridas S."/>
            <person name="Albert R."/>
            <person name="Binder M."/>
            <person name="Bloem J."/>
            <person name="Labutti K."/>
            <person name="Salamov A."/>
            <person name="Andreopoulos B."/>
            <person name="Baker S.E."/>
            <person name="Barry K."/>
            <person name="Bills G."/>
            <person name="Bluhm B.H."/>
            <person name="Cannon C."/>
            <person name="Castanera R."/>
            <person name="Culley D.E."/>
            <person name="Daum C."/>
            <person name="Ezra D."/>
            <person name="Gonzalez J.B."/>
            <person name="Henrissat B."/>
            <person name="Kuo A."/>
            <person name="Liang C."/>
            <person name="Lipzen A."/>
            <person name="Lutzoni F."/>
            <person name="Magnuson J."/>
            <person name="Mondo S."/>
            <person name="Nolan M."/>
            <person name="Ohm R."/>
            <person name="Pangilinan J."/>
            <person name="Park H.-J."/>
            <person name="Ramirez L."/>
            <person name="Alfaro M."/>
            <person name="Sun H."/>
            <person name="Tritt A."/>
            <person name="Yoshinaga Y."/>
            <person name="Zwiers L.-H."/>
            <person name="Turgeon B.G."/>
            <person name="Goodwin S.B."/>
            <person name="Spatafora J.W."/>
            <person name="Crous P.W."/>
            <person name="Grigoriev I.V."/>
        </authorList>
    </citation>
    <scope>NUCLEOTIDE SEQUENCE</scope>
    <source>
        <strain evidence="4">CBS 342.82</strain>
    </source>
</reference>
<dbReference type="RefSeq" id="XP_033458339.1">
    <property type="nucleotide sequence ID" value="XM_033607831.1"/>
</dbReference>